<evidence type="ECO:0000313" key="1">
    <source>
        <dbReference type="EMBL" id="CAD1473718.1"/>
    </source>
</evidence>
<name>A0A6V7H3J1_9HYME</name>
<comment type="caution">
    <text evidence="1">The sequence shown here is derived from an EMBL/GenBank/DDBJ whole genome shotgun (WGS) entry which is preliminary data.</text>
</comment>
<feature type="non-terminal residue" evidence="1">
    <location>
        <position position="81"/>
    </location>
</feature>
<accession>A0A6V7H3J1</accession>
<evidence type="ECO:0000313" key="2">
    <source>
        <dbReference type="Proteomes" id="UP000752696"/>
    </source>
</evidence>
<proteinExistence type="predicted"/>
<protein>
    <submittedName>
        <fullName evidence="1">Uncharacterized protein</fullName>
    </submittedName>
</protein>
<dbReference type="AlphaFoldDB" id="A0A6V7H3J1"/>
<sequence>AKQIINLLLLSNNFYPVISYRRVQKESGGLLCTVWSLVMVRKPVASARDTFPRGTHIFVTSSATEICEIDLSRSESVDGDA</sequence>
<reference evidence="1" key="1">
    <citation type="submission" date="2020-07" db="EMBL/GenBank/DDBJ databases">
        <authorList>
            <person name="Nazaruddin N."/>
        </authorList>
    </citation>
    <scope>NUCLEOTIDE SEQUENCE</scope>
</reference>
<dbReference type="Proteomes" id="UP000752696">
    <property type="component" value="Unassembled WGS sequence"/>
</dbReference>
<gene>
    <name evidence="1" type="ORF">MHI_LOCUS409391</name>
</gene>
<feature type="non-terminal residue" evidence="1">
    <location>
        <position position="1"/>
    </location>
</feature>
<organism evidence="1 2">
    <name type="scientific">Heterotrigona itama</name>
    <dbReference type="NCBI Taxonomy" id="395501"/>
    <lineage>
        <taxon>Eukaryota</taxon>
        <taxon>Metazoa</taxon>
        <taxon>Ecdysozoa</taxon>
        <taxon>Arthropoda</taxon>
        <taxon>Hexapoda</taxon>
        <taxon>Insecta</taxon>
        <taxon>Pterygota</taxon>
        <taxon>Neoptera</taxon>
        <taxon>Endopterygota</taxon>
        <taxon>Hymenoptera</taxon>
        <taxon>Apocrita</taxon>
        <taxon>Aculeata</taxon>
        <taxon>Apoidea</taxon>
        <taxon>Anthophila</taxon>
        <taxon>Apidae</taxon>
        <taxon>Heterotrigona</taxon>
    </lineage>
</organism>
<dbReference type="EMBL" id="CAJDYZ010006824">
    <property type="protein sequence ID" value="CAD1473718.1"/>
    <property type="molecule type" value="Genomic_DNA"/>
</dbReference>
<keyword evidence="2" id="KW-1185">Reference proteome</keyword>